<dbReference type="Pfam" id="PF00931">
    <property type="entry name" value="NB-ARC"/>
    <property type="match status" value="1"/>
</dbReference>
<feature type="domain" description="OmpR/PhoB-type" evidence="5">
    <location>
        <begin position="16"/>
        <end position="89"/>
    </location>
</feature>
<evidence type="ECO:0000313" key="8">
    <source>
        <dbReference type="Proteomes" id="UP000612899"/>
    </source>
</evidence>
<dbReference type="SUPFAM" id="SSF48452">
    <property type="entry name" value="TPR-like"/>
    <property type="match status" value="3"/>
</dbReference>
<dbReference type="GO" id="GO:0003677">
    <property type="term" value="F:DNA binding"/>
    <property type="evidence" value="ECO:0007669"/>
    <property type="project" value="UniProtKB-KW"/>
</dbReference>
<dbReference type="InterPro" id="IPR002182">
    <property type="entry name" value="NB-ARC"/>
</dbReference>
<dbReference type="AlphaFoldDB" id="A0A8J3VFH3"/>
<dbReference type="GO" id="GO:0006355">
    <property type="term" value="P:regulation of DNA-templated transcription"/>
    <property type="evidence" value="ECO:0007669"/>
    <property type="project" value="InterPro"/>
</dbReference>
<evidence type="ECO:0000256" key="1">
    <source>
        <dbReference type="ARBA" id="ARBA00005820"/>
    </source>
</evidence>
<evidence type="ECO:0000259" key="6">
    <source>
        <dbReference type="SMART" id="SM01043"/>
    </source>
</evidence>
<evidence type="ECO:0000256" key="2">
    <source>
        <dbReference type="ARBA" id="ARBA00023015"/>
    </source>
</evidence>
<dbReference type="SUPFAM" id="SSF46894">
    <property type="entry name" value="C-terminal effector domain of the bipartite response regulators"/>
    <property type="match status" value="1"/>
</dbReference>
<dbReference type="PRINTS" id="PR00364">
    <property type="entry name" value="DISEASERSIST"/>
</dbReference>
<dbReference type="Pfam" id="PF13424">
    <property type="entry name" value="TPR_12"/>
    <property type="match status" value="1"/>
</dbReference>
<dbReference type="Gene3D" id="1.10.10.10">
    <property type="entry name" value="Winged helix-like DNA-binding domain superfamily/Winged helix DNA-binding domain"/>
    <property type="match status" value="1"/>
</dbReference>
<dbReference type="Gene3D" id="1.25.40.10">
    <property type="entry name" value="Tetratricopeptide repeat domain"/>
    <property type="match status" value="3"/>
</dbReference>
<dbReference type="SMART" id="SM00862">
    <property type="entry name" value="Trans_reg_C"/>
    <property type="match status" value="1"/>
</dbReference>
<dbReference type="PANTHER" id="PTHR35807:SF1">
    <property type="entry name" value="TRANSCRIPTIONAL REGULATOR REDD"/>
    <property type="match status" value="1"/>
</dbReference>
<evidence type="ECO:0000256" key="3">
    <source>
        <dbReference type="ARBA" id="ARBA00023125"/>
    </source>
</evidence>
<name>A0A8J3VFH3_9ACTN</name>
<dbReference type="Gene3D" id="3.40.50.300">
    <property type="entry name" value="P-loop containing nucleotide triphosphate hydrolases"/>
    <property type="match status" value="1"/>
</dbReference>
<dbReference type="SMART" id="SM00028">
    <property type="entry name" value="TPR"/>
    <property type="match status" value="5"/>
</dbReference>
<dbReference type="PANTHER" id="PTHR35807">
    <property type="entry name" value="TRANSCRIPTIONAL REGULATOR REDD-RELATED"/>
    <property type="match status" value="1"/>
</dbReference>
<dbReference type="Pfam" id="PF03704">
    <property type="entry name" value="BTAD"/>
    <property type="match status" value="1"/>
</dbReference>
<evidence type="ECO:0000259" key="5">
    <source>
        <dbReference type="SMART" id="SM00862"/>
    </source>
</evidence>
<organism evidence="7 8">
    <name type="scientific">Rhizocola hellebori</name>
    <dbReference type="NCBI Taxonomy" id="1392758"/>
    <lineage>
        <taxon>Bacteria</taxon>
        <taxon>Bacillati</taxon>
        <taxon>Actinomycetota</taxon>
        <taxon>Actinomycetes</taxon>
        <taxon>Micromonosporales</taxon>
        <taxon>Micromonosporaceae</taxon>
        <taxon>Rhizocola</taxon>
    </lineage>
</organism>
<dbReference type="GO" id="GO:0000160">
    <property type="term" value="P:phosphorelay signal transduction system"/>
    <property type="evidence" value="ECO:0007669"/>
    <property type="project" value="InterPro"/>
</dbReference>
<dbReference type="InterPro" id="IPR036388">
    <property type="entry name" value="WH-like_DNA-bd_sf"/>
</dbReference>
<gene>
    <name evidence="7" type="ORF">Rhe02_22630</name>
</gene>
<keyword evidence="3" id="KW-0238">DNA-binding</keyword>
<dbReference type="InterPro" id="IPR001867">
    <property type="entry name" value="OmpR/PhoB-type_DNA-bd"/>
</dbReference>
<dbReference type="SUPFAM" id="SSF52540">
    <property type="entry name" value="P-loop containing nucleoside triphosphate hydrolases"/>
    <property type="match status" value="1"/>
</dbReference>
<dbReference type="Proteomes" id="UP000612899">
    <property type="component" value="Unassembled WGS sequence"/>
</dbReference>
<reference evidence="7" key="1">
    <citation type="submission" date="2021-01" db="EMBL/GenBank/DDBJ databases">
        <title>Whole genome shotgun sequence of Rhizocola hellebori NBRC 109834.</title>
        <authorList>
            <person name="Komaki H."/>
            <person name="Tamura T."/>
        </authorList>
    </citation>
    <scope>NUCLEOTIDE SEQUENCE</scope>
    <source>
        <strain evidence="7">NBRC 109834</strain>
    </source>
</reference>
<dbReference type="RefSeq" id="WP_203908083.1">
    <property type="nucleotide sequence ID" value="NZ_BONY01000011.1"/>
</dbReference>
<keyword evidence="2" id="KW-0805">Transcription regulation</keyword>
<proteinExistence type="inferred from homology"/>
<dbReference type="GO" id="GO:0043531">
    <property type="term" value="F:ADP binding"/>
    <property type="evidence" value="ECO:0007669"/>
    <property type="project" value="InterPro"/>
</dbReference>
<evidence type="ECO:0000313" key="7">
    <source>
        <dbReference type="EMBL" id="GIH04196.1"/>
    </source>
</evidence>
<accession>A0A8J3VFH3</accession>
<dbReference type="InterPro" id="IPR016032">
    <property type="entry name" value="Sig_transdc_resp-reg_C-effctor"/>
</dbReference>
<dbReference type="CDD" id="cd15831">
    <property type="entry name" value="BTAD"/>
    <property type="match status" value="1"/>
</dbReference>
<feature type="domain" description="Bacterial transcriptional activator" evidence="6">
    <location>
        <begin position="96"/>
        <end position="242"/>
    </location>
</feature>
<dbReference type="InterPro" id="IPR005158">
    <property type="entry name" value="BTAD"/>
</dbReference>
<dbReference type="InterPro" id="IPR051677">
    <property type="entry name" value="AfsR-DnrI-RedD_regulator"/>
</dbReference>
<comment type="caution">
    <text evidence="7">The sequence shown here is derived from an EMBL/GenBank/DDBJ whole genome shotgun (WGS) entry which is preliminary data.</text>
</comment>
<dbReference type="InterPro" id="IPR027417">
    <property type="entry name" value="P-loop_NTPase"/>
</dbReference>
<evidence type="ECO:0000256" key="4">
    <source>
        <dbReference type="ARBA" id="ARBA00023163"/>
    </source>
</evidence>
<dbReference type="InterPro" id="IPR011990">
    <property type="entry name" value="TPR-like_helical_dom_sf"/>
</dbReference>
<dbReference type="InterPro" id="IPR019734">
    <property type="entry name" value="TPR_rpt"/>
</dbReference>
<protein>
    <submittedName>
        <fullName evidence="7">SARP family transcriptional regulator</fullName>
    </submittedName>
</protein>
<sequence length="1012" mass="109822">MYEFRVLGPLEVSHMGSNLDLKATMMRRVLVTLLCHANRPVSPQALADSIWNGRPPPSARKNLQGYVMRLRQALHESERIRLTSTGYSITLAPGELDAQEFTDLLGQAFTAKQAGRFAEAGEVFSRALNLWRGPCACVDAAGTALVVTSASRLEEQRLAALEAMAEVDLQLGRHSEIIAALSPIMDEHPYHERLREHMMLAFFRSGRQADALDLYRRTHALMVSELGVEPGPGLQRLHAAILRADPDLLRAPGAVPDAAGRAPEFVRPRQLPAEVNGFTGRQDQLDALHAFDRLGDQSSLLVITAIGGSAGVGKTALAVRWAHQATDRYPDGQLFLDLRGHAPGRAMSPDEALTSLLGALNIKPERIPQATGEAAALYRSLLSDRRMLIVLDNAHSVEQVRPLIPGGPGCLVLVTSRERLGGLMAREGAHHLTLDVLTPDEAQLLLERTVGHARVRAEPAAAAQIARLCAYLPLALRVAAARIAEHPHRDLKSLAAELDGVGRLDALAVAGDEHSAVRAAFDLSYRALDPAAQRLFRLLGLVPGRDFTPETVAALAGTTPAEACKGLARLTNAHLISHGEGDRYSFHDLLRAYAQELAATDAEARTASHRLYSWYEAVVDLAAMTFYPYATRLPRDDQARSSPPGVVFADISQAITWLDTELANLVAAIRHAAEHGPAEFAWLLADGLRHFFMRRGYLTHWAVAAEAALSAATAAHNPQAQAATHLSTSDFHARRCAFEESIAHLQAARRLSLECGWERGELASRFNLAYTYHKIGNLPQAEQLTRLPAEGVRQIDGSILLHQLTIRASVLREMGRLDEAMEMINEAFRHRSSAHTDCIVRYGHGNVLHSYGRYDEALAEFARAAAIAAELGDHETQSWSLARVAAVLRDSGRLAEALSQAETALALCGHEDVSLYVKARAVGVVASAHRCLGNLELAETLARSAQRMAQQSSNRRAEIDALLDIATVASQRPQPGDAALAHARKAFELADGGGFAPLREAAADLIKRLAAV</sequence>
<keyword evidence="4" id="KW-0804">Transcription</keyword>
<dbReference type="EMBL" id="BONY01000011">
    <property type="protein sequence ID" value="GIH04196.1"/>
    <property type="molecule type" value="Genomic_DNA"/>
</dbReference>
<comment type="similarity">
    <text evidence="1">Belongs to the AfsR/DnrI/RedD regulatory family.</text>
</comment>
<keyword evidence="8" id="KW-1185">Reference proteome</keyword>
<dbReference type="SMART" id="SM01043">
    <property type="entry name" value="BTAD"/>
    <property type="match status" value="1"/>
</dbReference>